<reference evidence="1" key="2">
    <citation type="journal article" date="2015" name="Fish Shellfish Immunol.">
        <title>Early steps in the European eel (Anguilla anguilla)-Vibrio vulnificus interaction in the gills: Role of the RtxA13 toxin.</title>
        <authorList>
            <person name="Callol A."/>
            <person name="Pajuelo D."/>
            <person name="Ebbesson L."/>
            <person name="Teles M."/>
            <person name="MacKenzie S."/>
            <person name="Amaro C."/>
        </authorList>
    </citation>
    <scope>NUCLEOTIDE SEQUENCE</scope>
</reference>
<sequence length="42" mass="4658">MKKGVDPSNLPNLWAEKFKCSPTYAVIWIVDGACPYCCITPP</sequence>
<organism evidence="1">
    <name type="scientific">Anguilla anguilla</name>
    <name type="common">European freshwater eel</name>
    <name type="synonym">Muraena anguilla</name>
    <dbReference type="NCBI Taxonomy" id="7936"/>
    <lineage>
        <taxon>Eukaryota</taxon>
        <taxon>Metazoa</taxon>
        <taxon>Chordata</taxon>
        <taxon>Craniata</taxon>
        <taxon>Vertebrata</taxon>
        <taxon>Euteleostomi</taxon>
        <taxon>Actinopterygii</taxon>
        <taxon>Neopterygii</taxon>
        <taxon>Teleostei</taxon>
        <taxon>Anguilliformes</taxon>
        <taxon>Anguillidae</taxon>
        <taxon>Anguilla</taxon>
    </lineage>
</organism>
<protein>
    <submittedName>
        <fullName evidence="1">Uncharacterized protein</fullName>
    </submittedName>
</protein>
<accession>A0A0E9RGZ0</accession>
<name>A0A0E9RGZ0_ANGAN</name>
<dbReference type="EMBL" id="GBXM01080505">
    <property type="protein sequence ID" value="JAH28072.1"/>
    <property type="molecule type" value="Transcribed_RNA"/>
</dbReference>
<reference evidence="1" key="1">
    <citation type="submission" date="2014-11" db="EMBL/GenBank/DDBJ databases">
        <authorList>
            <person name="Amaro Gonzalez C."/>
        </authorList>
    </citation>
    <scope>NUCLEOTIDE SEQUENCE</scope>
</reference>
<proteinExistence type="predicted"/>
<dbReference type="AlphaFoldDB" id="A0A0E9RGZ0"/>
<evidence type="ECO:0000313" key="1">
    <source>
        <dbReference type="EMBL" id="JAH28072.1"/>
    </source>
</evidence>